<protein>
    <submittedName>
        <fullName evidence="1">Uncharacterized protein</fullName>
    </submittedName>
</protein>
<dbReference type="EMBL" id="VZZJ01000006">
    <property type="protein sequence ID" value="KAB1074046.1"/>
    <property type="molecule type" value="Genomic_DNA"/>
</dbReference>
<proteinExistence type="predicted"/>
<accession>A0A6N6MRF2</accession>
<keyword evidence="2" id="KW-1185">Reference proteome</keyword>
<dbReference type="RefSeq" id="WP_150963125.1">
    <property type="nucleotide sequence ID" value="NZ_VZZJ01000006.1"/>
</dbReference>
<evidence type="ECO:0000313" key="2">
    <source>
        <dbReference type="Proteomes" id="UP000441523"/>
    </source>
</evidence>
<sequence>MTDAGPDAIPSAQNDGRIATPSLSVIAGPNGLPSLRLNTGSQIVMMDVSPALAAQLGTSLLAASALYSREAQILEPGEVIVQAELPVTAWKSGTFDASGMPALILGLLGGAELVLRLTPVDAAACGAALYTTTERMKAEPGTPIS</sequence>
<comment type="caution">
    <text evidence="1">The sequence shown here is derived from an EMBL/GenBank/DDBJ whole genome shotgun (WGS) entry which is preliminary data.</text>
</comment>
<dbReference type="Proteomes" id="UP000441523">
    <property type="component" value="Unassembled WGS sequence"/>
</dbReference>
<organism evidence="1 2">
    <name type="scientific">Methylobacterium planeticum</name>
    <dbReference type="NCBI Taxonomy" id="2615211"/>
    <lineage>
        <taxon>Bacteria</taxon>
        <taxon>Pseudomonadati</taxon>
        <taxon>Pseudomonadota</taxon>
        <taxon>Alphaproteobacteria</taxon>
        <taxon>Hyphomicrobiales</taxon>
        <taxon>Methylobacteriaceae</taxon>
        <taxon>Methylobacterium</taxon>
    </lineage>
</organism>
<name>A0A6N6MRF2_9HYPH</name>
<reference evidence="1 2" key="1">
    <citation type="submission" date="2019-09" db="EMBL/GenBank/DDBJ databases">
        <title>YIM 132548 draft genome.</title>
        <authorList>
            <person name="Jiang L."/>
        </authorList>
    </citation>
    <scope>NUCLEOTIDE SEQUENCE [LARGE SCALE GENOMIC DNA]</scope>
    <source>
        <strain evidence="1 2">YIM 132548</strain>
    </source>
</reference>
<dbReference type="AlphaFoldDB" id="A0A6N6MRF2"/>
<evidence type="ECO:0000313" key="1">
    <source>
        <dbReference type="EMBL" id="KAB1074046.1"/>
    </source>
</evidence>
<gene>
    <name evidence="1" type="ORF">F6X51_10020</name>
</gene>